<name>A0A4Z0W4Q8_9GAMM</name>
<feature type="transmembrane region" description="Helical" evidence="1">
    <location>
        <begin position="69"/>
        <end position="90"/>
    </location>
</feature>
<dbReference type="EMBL" id="SRMF01000013">
    <property type="protein sequence ID" value="TGG90365.1"/>
    <property type="molecule type" value="Genomic_DNA"/>
</dbReference>
<dbReference type="Proteomes" id="UP000297475">
    <property type="component" value="Unassembled WGS sequence"/>
</dbReference>
<proteinExistence type="predicted"/>
<comment type="caution">
    <text evidence="2">The sequence shown here is derived from an EMBL/GenBank/DDBJ whole genome shotgun (WGS) entry which is preliminary data.</text>
</comment>
<sequence>MLLYLLLVSVCSVAAWLASLRLAQWLQQQRDLTDDVATGIFMICFLLGLLLVGVFVAAGAMLTDGDRAAAGLLVESVLATVMFPAGILLLKKNREFS</sequence>
<keyword evidence="1" id="KW-0472">Membrane</keyword>
<evidence type="ECO:0000256" key="1">
    <source>
        <dbReference type="SAM" id="Phobius"/>
    </source>
</evidence>
<dbReference type="AlphaFoldDB" id="A0A4Z0W4Q8"/>
<feature type="transmembrane region" description="Helical" evidence="1">
    <location>
        <begin position="39"/>
        <end position="62"/>
    </location>
</feature>
<evidence type="ECO:0000313" key="2">
    <source>
        <dbReference type="EMBL" id="TGG90365.1"/>
    </source>
</evidence>
<evidence type="ECO:0000313" key="3">
    <source>
        <dbReference type="Proteomes" id="UP000297475"/>
    </source>
</evidence>
<keyword evidence="3" id="KW-1185">Reference proteome</keyword>
<gene>
    <name evidence="2" type="ORF">E4656_18350</name>
</gene>
<protein>
    <submittedName>
        <fullName evidence="2">Uncharacterized protein</fullName>
    </submittedName>
</protein>
<organism evidence="2 3">
    <name type="scientific">Natronospirillum operosum</name>
    <dbReference type="NCBI Taxonomy" id="2759953"/>
    <lineage>
        <taxon>Bacteria</taxon>
        <taxon>Pseudomonadati</taxon>
        <taxon>Pseudomonadota</taxon>
        <taxon>Gammaproteobacteria</taxon>
        <taxon>Oceanospirillales</taxon>
        <taxon>Natronospirillaceae</taxon>
        <taxon>Natronospirillum</taxon>
    </lineage>
</organism>
<reference evidence="2 3" key="1">
    <citation type="submission" date="2019-04" db="EMBL/GenBank/DDBJ databases">
        <title>Natronospirillum operosus gen. nov., sp. nov., a haloalkaliphilic satellite isolated from decaying biomass of laboratory culture of cyanobacterium Geitlerinema sp. and proposal of Natronospirillaceae fam. nov. and Saccharospirillaceae fam. nov.</title>
        <authorList>
            <person name="Kevbrin V."/>
            <person name="Boltyanskaya Y."/>
            <person name="Koziaeva V."/>
            <person name="Grouzdev D.S."/>
            <person name="Park M."/>
            <person name="Cho J."/>
        </authorList>
    </citation>
    <scope>NUCLEOTIDE SEQUENCE [LARGE SCALE GENOMIC DNA]</scope>
    <source>
        <strain evidence="2 3">G-116</strain>
    </source>
</reference>
<keyword evidence="1" id="KW-1133">Transmembrane helix</keyword>
<accession>A0A4Z0W4Q8</accession>
<keyword evidence="1" id="KW-0812">Transmembrane</keyword>
<dbReference type="RefSeq" id="WP_135484780.1">
    <property type="nucleotide sequence ID" value="NZ_SRMF01000013.1"/>
</dbReference>